<dbReference type="EMBL" id="HACA01021769">
    <property type="protein sequence ID" value="CDW39130.1"/>
    <property type="molecule type" value="Transcribed_RNA"/>
</dbReference>
<proteinExistence type="predicted"/>
<organism evidence="1">
    <name type="scientific">Lepeophtheirus salmonis</name>
    <name type="common">Salmon louse</name>
    <name type="synonym">Caligus salmonis</name>
    <dbReference type="NCBI Taxonomy" id="72036"/>
    <lineage>
        <taxon>Eukaryota</taxon>
        <taxon>Metazoa</taxon>
        <taxon>Ecdysozoa</taxon>
        <taxon>Arthropoda</taxon>
        <taxon>Crustacea</taxon>
        <taxon>Multicrustacea</taxon>
        <taxon>Hexanauplia</taxon>
        <taxon>Copepoda</taxon>
        <taxon>Siphonostomatoida</taxon>
        <taxon>Caligidae</taxon>
        <taxon>Lepeophtheirus</taxon>
    </lineage>
</organism>
<sequence>MRIIPCQSNRQSPLSFRPILPFKRIPNINKLTNIAVSWCVFFQEVLLTKHKLDK</sequence>
<protein>
    <submittedName>
        <fullName evidence="1">Uncharacterized protein</fullName>
    </submittedName>
</protein>
<reference evidence="1" key="1">
    <citation type="submission" date="2014-05" db="EMBL/GenBank/DDBJ databases">
        <authorList>
            <person name="Chronopoulou M."/>
        </authorList>
    </citation>
    <scope>NUCLEOTIDE SEQUENCE</scope>
    <source>
        <tissue evidence="1">Whole organism</tissue>
    </source>
</reference>
<name>A0A0K2UM29_LEPSM</name>
<evidence type="ECO:0000313" key="1">
    <source>
        <dbReference type="EMBL" id="CDW39130.1"/>
    </source>
</evidence>
<accession>A0A0K2UM29</accession>
<dbReference type="AlphaFoldDB" id="A0A0K2UM29"/>